<dbReference type="RefSeq" id="WP_131257753.1">
    <property type="nucleotide sequence ID" value="NZ_JBHSUS010000001.1"/>
</dbReference>
<protein>
    <recommendedName>
        <fullName evidence="3">STAS/SEC14 domain-containing protein</fullName>
    </recommendedName>
</protein>
<gene>
    <name evidence="1" type="ORF">ACFP85_15130</name>
</gene>
<evidence type="ECO:0000313" key="2">
    <source>
        <dbReference type="Proteomes" id="UP001596364"/>
    </source>
</evidence>
<reference evidence="2" key="1">
    <citation type="journal article" date="2019" name="Int. J. Syst. Evol. Microbiol.">
        <title>The Global Catalogue of Microorganisms (GCM) 10K type strain sequencing project: providing services to taxonomists for standard genome sequencing and annotation.</title>
        <authorList>
            <consortium name="The Broad Institute Genomics Platform"/>
            <consortium name="The Broad Institute Genome Sequencing Center for Infectious Disease"/>
            <person name="Wu L."/>
            <person name="Ma J."/>
        </authorList>
    </citation>
    <scope>NUCLEOTIDE SEQUENCE [LARGE SCALE GENOMIC DNA]</scope>
    <source>
        <strain evidence="2">CGMCC 1.16031</strain>
    </source>
</reference>
<proteinExistence type="predicted"/>
<comment type="caution">
    <text evidence="1">The sequence shown here is derived from an EMBL/GenBank/DDBJ whole genome shotgun (WGS) entry which is preliminary data.</text>
</comment>
<name>A0ABW1XRX7_9ALTE</name>
<evidence type="ECO:0000313" key="1">
    <source>
        <dbReference type="EMBL" id="MFC6441485.1"/>
    </source>
</evidence>
<evidence type="ECO:0008006" key="3">
    <source>
        <dbReference type="Google" id="ProtNLM"/>
    </source>
</evidence>
<organism evidence="1 2">
    <name type="scientific">Pseudobowmanella zhangzhouensis</name>
    <dbReference type="NCBI Taxonomy" id="1537679"/>
    <lineage>
        <taxon>Bacteria</taxon>
        <taxon>Pseudomonadati</taxon>
        <taxon>Pseudomonadota</taxon>
        <taxon>Gammaproteobacteria</taxon>
        <taxon>Alteromonadales</taxon>
        <taxon>Alteromonadaceae</taxon>
    </lineage>
</organism>
<dbReference type="EMBL" id="JBHSUS010000001">
    <property type="protein sequence ID" value="MFC6441485.1"/>
    <property type="molecule type" value="Genomic_DNA"/>
</dbReference>
<keyword evidence="2" id="KW-1185">Reference proteome</keyword>
<sequence length="123" mass="14144">MQALQYQIDVDTEQNLLRATVQGLLNSQDVIALYQVFTFIGNTHKITRLLLDFCQSDLAYSSASVVDVSHRLADLIKDFKVARVVNSEDYRQTMIEQVFSQLDVQLRNFEDRDAGISWLLDEN</sequence>
<dbReference type="Proteomes" id="UP001596364">
    <property type="component" value="Unassembled WGS sequence"/>
</dbReference>
<accession>A0ABW1XRX7</accession>